<dbReference type="Proteomes" id="UP001460270">
    <property type="component" value="Unassembled WGS sequence"/>
</dbReference>
<evidence type="ECO:0000313" key="3">
    <source>
        <dbReference type="Proteomes" id="UP001460270"/>
    </source>
</evidence>
<dbReference type="PANTHER" id="PTHR33050">
    <property type="entry name" value="REVERSE TRANSCRIPTASE DOMAIN-CONTAINING PROTEIN"/>
    <property type="match status" value="1"/>
</dbReference>
<evidence type="ECO:0000256" key="1">
    <source>
        <dbReference type="SAM" id="MobiDB-lite"/>
    </source>
</evidence>
<name>A0AAW0PJZ1_9GOBI</name>
<dbReference type="EMBL" id="JBBPFD010000004">
    <property type="protein sequence ID" value="KAK7929151.1"/>
    <property type="molecule type" value="Genomic_DNA"/>
</dbReference>
<evidence type="ECO:0000313" key="2">
    <source>
        <dbReference type="EMBL" id="KAK7929151.1"/>
    </source>
</evidence>
<reference evidence="3" key="1">
    <citation type="submission" date="2024-04" db="EMBL/GenBank/DDBJ databases">
        <title>Salinicola lusitanus LLJ914,a marine bacterium isolated from the Okinawa Trough.</title>
        <authorList>
            <person name="Li J."/>
        </authorList>
    </citation>
    <scope>NUCLEOTIDE SEQUENCE [LARGE SCALE GENOMIC DNA]</scope>
</reference>
<gene>
    <name evidence="2" type="ORF">WMY93_005546</name>
</gene>
<organism evidence="2 3">
    <name type="scientific">Mugilogobius chulae</name>
    <name type="common">yellowstripe goby</name>
    <dbReference type="NCBI Taxonomy" id="88201"/>
    <lineage>
        <taxon>Eukaryota</taxon>
        <taxon>Metazoa</taxon>
        <taxon>Chordata</taxon>
        <taxon>Craniata</taxon>
        <taxon>Vertebrata</taxon>
        <taxon>Euteleostomi</taxon>
        <taxon>Actinopterygii</taxon>
        <taxon>Neopterygii</taxon>
        <taxon>Teleostei</taxon>
        <taxon>Neoteleostei</taxon>
        <taxon>Acanthomorphata</taxon>
        <taxon>Gobiaria</taxon>
        <taxon>Gobiiformes</taxon>
        <taxon>Gobioidei</taxon>
        <taxon>Gobiidae</taxon>
        <taxon>Gobionellinae</taxon>
        <taxon>Mugilogobius</taxon>
    </lineage>
</organism>
<dbReference type="SUPFAM" id="SSF53098">
    <property type="entry name" value="Ribonuclease H-like"/>
    <property type="match status" value="1"/>
</dbReference>
<comment type="caution">
    <text evidence="2">The sequence shown here is derived from an EMBL/GenBank/DDBJ whole genome shotgun (WGS) entry which is preliminary data.</text>
</comment>
<accession>A0AAW0PJZ1</accession>
<dbReference type="CDD" id="cd09275">
    <property type="entry name" value="RNase_HI_RT_DIRS1"/>
    <property type="match status" value="1"/>
</dbReference>
<dbReference type="AlphaFoldDB" id="A0AAW0PJZ1"/>
<dbReference type="InterPro" id="IPR012337">
    <property type="entry name" value="RNaseH-like_sf"/>
</dbReference>
<protein>
    <submittedName>
        <fullName evidence="2">Uncharacterized protein</fullName>
    </submittedName>
</protein>
<feature type="compositionally biased region" description="Polar residues" evidence="1">
    <location>
        <begin position="225"/>
        <end position="238"/>
    </location>
</feature>
<feature type="region of interest" description="Disordered" evidence="1">
    <location>
        <begin position="222"/>
        <end position="258"/>
    </location>
</feature>
<sequence length="258" mass="27991">MVGGPGQPSPGECTRASSASPGALLRRLPRRLGAVHEGRGVQGRWTGRWLGQHINLLELQAVFLALQHFLPVLRGRHVLVRTDSSVAAAYVNRQGGLGSLRLCKLAHLVWEWAYPQFLSLRAMHVPGTSNLAADCLSRGGPLPGEWRLNPEIVSQIWARFGVAVIDLFASRENTHCRLFFSILRDNPPWRIQVEEVDVILVAPTGPDDLVLCNRTSPARPAVGAATSQRSLDSGSGNASPPIPSRAQTLGLAPERTSF</sequence>
<dbReference type="PANTHER" id="PTHR33050:SF7">
    <property type="entry name" value="RIBONUCLEASE H"/>
    <property type="match status" value="1"/>
</dbReference>
<keyword evidence="3" id="KW-1185">Reference proteome</keyword>
<dbReference type="InterPro" id="IPR052055">
    <property type="entry name" value="Hepadnavirus_pol/RT"/>
</dbReference>
<proteinExistence type="predicted"/>